<dbReference type="InterPro" id="IPR011990">
    <property type="entry name" value="TPR-like_helical_dom_sf"/>
</dbReference>
<proteinExistence type="inferred from homology"/>
<comment type="similarity">
    <text evidence="2">Belongs to the UTP6 family.</text>
</comment>
<feature type="domain" description="U3 small nucleolar RNA-associated protein 6 N-terminal" evidence="7">
    <location>
        <begin position="8"/>
        <end position="76"/>
    </location>
</feature>
<dbReference type="InterPro" id="IPR003107">
    <property type="entry name" value="HAT"/>
</dbReference>
<keyword evidence="5" id="KW-0539">Nucleus</keyword>
<name>A0A3G2S7V6_MALR7</name>
<feature type="compositionally biased region" description="Basic and acidic residues" evidence="6">
    <location>
        <begin position="279"/>
        <end position="288"/>
    </location>
</feature>
<evidence type="ECO:0000256" key="4">
    <source>
        <dbReference type="ARBA" id="ARBA00022737"/>
    </source>
</evidence>
<evidence type="ECO:0000313" key="8">
    <source>
        <dbReference type="EMBL" id="AYO42127.1"/>
    </source>
</evidence>
<dbReference type="STRING" id="425264.A0A3G2S7V6"/>
<dbReference type="SUPFAM" id="SSF48452">
    <property type="entry name" value="TPR-like"/>
    <property type="match status" value="1"/>
</dbReference>
<gene>
    <name evidence="8" type="primary">utp6</name>
    <name evidence="8" type="ORF">DNF11_1177</name>
</gene>
<dbReference type="SMART" id="SM00386">
    <property type="entry name" value="HAT"/>
    <property type="match status" value="2"/>
</dbReference>
<dbReference type="InterPro" id="IPR055347">
    <property type="entry name" value="UTP6_N"/>
</dbReference>
<keyword evidence="4" id="KW-0677">Repeat</keyword>
<dbReference type="InterPro" id="IPR013949">
    <property type="entry name" value="Utp6"/>
</dbReference>
<dbReference type="VEuPathDB" id="FungiDB:DNF11_1177"/>
<reference evidence="8 9" key="1">
    <citation type="submission" date="2018-10" db="EMBL/GenBank/DDBJ databases">
        <title>Complete genome sequence of Malassezia restricta CBS 7877.</title>
        <authorList>
            <person name="Morand S.C."/>
            <person name="Bertignac M."/>
            <person name="Iltis A."/>
            <person name="Kolder I."/>
            <person name="Pirovano W."/>
            <person name="Jourdain R."/>
            <person name="Clavaud C."/>
        </authorList>
    </citation>
    <scope>NUCLEOTIDE SEQUENCE [LARGE SCALE GENOMIC DNA]</scope>
    <source>
        <strain evidence="8 9">CBS 7877</strain>
    </source>
</reference>
<dbReference type="GO" id="GO:0000462">
    <property type="term" value="P:maturation of SSU-rRNA from tricistronic rRNA transcript (SSU-rRNA, 5.8S rRNA, LSU-rRNA)"/>
    <property type="evidence" value="ECO:0007669"/>
    <property type="project" value="InterPro"/>
</dbReference>
<dbReference type="EMBL" id="CP033149">
    <property type="protein sequence ID" value="AYO42127.1"/>
    <property type="molecule type" value="Genomic_DNA"/>
</dbReference>
<dbReference type="GO" id="GO:0034388">
    <property type="term" value="C:Pwp2p-containing subcomplex of 90S preribosome"/>
    <property type="evidence" value="ECO:0007669"/>
    <property type="project" value="TreeGrafter"/>
</dbReference>
<evidence type="ECO:0000256" key="2">
    <source>
        <dbReference type="ARBA" id="ARBA00010734"/>
    </source>
</evidence>
<dbReference type="PANTHER" id="PTHR23271:SF1">
    <property type="entry name" value="U3 SMALL NUCLEOLAR RNA-ASSOCIATED PROTEIN 6 HOMOLOG"/>
    <property type="match status" value="1"/>
</dbReference>
<evidence type="ECO:0000259" key="7">
    <source>
        <dbReference type="Pfam" id="PF08640"/>
    </source>
</evidence>
<evidence type="ECO:0000256" key="1">
    <source>
        <dbReference type="ARBA" id="ARBA00004604"/>
    </source>
</evidence>
<accession>A0A3G2S7V6</accession>
<evidence type="ECO:0000256" key="5">
    <source>
        <dbReference type="ARBA" id="ARBA00023242"/>
    </source>
</evidence>
<dbReference type="GO" id="GO:0030515">
    <property type="term" value="F:snoRNA binding"/>
    <property type="evidence" value="ECO:0007669"/>
    <property type="project" value="InterPro"/>
</dbReference>
<dbReference type="OrthoDB" id="28112at2759"/>
<dbReference type="Pfam" id="PF08640">
    <property type="entry name" value="U3_assoc_6"/>
    <property type="match status" value="1"/>
</dbReference>
<dbReference type="Proteomes" id="UP000269793">
    <property type="component" value="Chromosome II"/>
</dbReference>
<keyword evidence="9" id="KW-1185">Reference proteome</keyword>
<dbReference type="GO" id="GO:0032040">
    <property type="term" value="C:small-subunit processome"/>
    <property type="evidence" value="ECO:0007669"/>
    <property type="project" value="TreeGrafter"/>
</dbReference>
<evidence type="ECO:0000313" key="9">
    <source>
        <dbReference type="Proteomes" id="UP000269793"/>
    </source>
</evidence>
<comment type="subcellular location">
    <subcellularLocation>
        <location evidence="1">Nucleus</location>
        <location evidence="1">Nucleolus</location>
    </subcellularLocation>
</comment>
<dbReference type="AlphaFoldDB" id="A0A3G2S7V6"/>
<dbReference type="PANTHER" id="PTHR23271">
    <property type="entry name" value="HEPATOCELLULAR CARCINOMA-ASSOCIATED ANTIGEN 66"/>
    <property type="match status" value="1"/>
</dbReference>
<protein>
    <submittedName>
        <fullName evidence="8">U3 small nucleolar RNA-associated protein 6</fullName>
    </submittedName>
</protein>
<feature type="region of interest" description="Disordered" evidence="6">
    <location>
        <begin position="261"/>
        <end position="288"/>
    </location>
</feature>
<evidence type="ECO:0000256" key="6">
    <source>
        <dbReference type="SAM" id="MobiDB-lite"/>
    </source>
</evidence>
<evidence type="ECO:0000256" key="3">
    <source>
        <dbReference type="ARBA" id="ARBA00022552"/>
    </source>
</evidence>
<organism evidence="8 9">
    <name type="scientific">Malassezia restricta (strain ATCC 96810 / NBRC 103918 / CBS 7877)</name>
    <name type="common">Seborrheic dermatitis infection agent</name>
    <dbReference type="NCBI Taxonomy" id="425264"/>
    <lineage>
        <taxon>Eukaryota</taxon>
        <taxon>Fungi</taxon>
        <taxon>Dikarya</taxon>
        <taxon>Basidiomycota</taxon>
        <taxon>Ustilaginomycotina</taxon>
        <taxon>Malasseziomycetes</taxon>
        <taxon>Malasseziales</taxon>
        <taxon>Malasseziaceae</taxon>
        <taxon>Malassezia</taxon>
    </lineage>
</organism>
<keyword evidence="3" id="KW-0698">rRNA processing</keyword>
<dbReference type="Gene3D" id="1.25.40.10">
    <property type="entry name" value="Tetratricopeptide repeat domain"/>
    <property type="match status" value="1"/>
</dbReference>
<sequence length="782" mass="88157">MERVQYSLERTLPQLRVLDEHGILTKDELRSLTSQRQSFEARLIRRKADKNDFVRYLDFEDDLHALIMLRARERNRLVMERIKSGDEDAKSQLLPRSFFPKQAAHSSAHCVAIFERMVLKFRWDLDAWERYIAWAKKRKMRVVAGRVYARALAMHPMQPSLWLSAADYELNTHADTSAARALLQRAIRTNKLSETEDGRSKAQRTSRGASHLGAYRWRLTSYERDVLRLWVEYFRMELVFMERLRRRWRVIAGDDADEEAAAADQAVASDVPEADTPESEPHAPTEAQDHIRQGAIPLVVLDSIRTTVPGSLHLFVYVALLQLLSSFPFSDSLVVKQHGDIASLRTTHGVQGQGDAIRDKLMRGVLSACDLDTLSCLFPLYHALPSTEALPASQADEELDTHAILHGASQLHGTYSSAIDPLYTYAQVPEELRETGIVAGANDPWTACQPVILLLEVLRQRFVQDEHATPYLRMLTKKGDLPAVVQRTVSQFREHPAESLPFLTTLCALSTRFGLHEPHLLAYLSRIEAQLTQSLDMPWIALVTASDRAQELVESQRMNPCAWLAYAHAAKWDERTWNDALHACMAPQPDAPVWGLLVAWQSNKRLAYVSPSIARTDLWRMYLEWVPTSTQNPFPLYKRAVQKTGAVLASSQLVGTARAHAQALHDDVVHQVVEQTLPDEQVLSMALSISSASTSCWLAIADHCAQSASLAADRVYQRAVDQAEREGHVADATQTWLAYLAYLAQNDMRKALTQLGHASTRMRTMGGAEAVVALEQQWQAMT</sequence>